<keyword evidence="1" id="KW-0812">Transmembrane</keyword>
<feature type="transmembrane region" description="Helical" evidence="1">
    <location>
        <begin position="7"/>
        <end position="24"/>
    </location>
</feature>
<keyword evidence="1" id="KW-1133">Transmembrane helix</keyword>
<gene>
    <name evidence="2" type="ORF">METZ01_LOCUS218644</name>
</gene>
<accession>A0A382FS02</accession>
<evidence type="ECO:0000256" key="1">
    <source>
        <dbReference type="SAM" id="Phobius"/>
    </source>
</evidence>
<organism evidence="2">
    <name type="scientific">marine metagenome</name>
    <dbReference type="NCBI Taxonomy" id="408172"/>
    <lineage>
        <taxon>unclassified sequences</taxon>
        <taxon>metagenomes</taxon>
        <taxon>ecological metagenomes</taxon>
    </lineage>
</organism>
<feature type="transmembrane region" description="Helical" evidence="1">
    <location>
        <begin position="39"/>
        <end position="59"/>
    </location>
</feature>
<protein>
    <submittedName>
        <fullName evidence="2">Uncharacterized protein</fullName>
    </submittedName>
</protein>
<dbReference type="EMBL" id="UINC01051523">
    <property type="protein sequence ID" value="SVB65790.1"/>
    <property type="molecule type" value="Genomic_DNA"/>
</dbReference>
<reference evidence="2" key="1">
    <citation type="submission" date="2018-05" db="EMBL/GenBank/DDBJ databases">
        <authorList>
            <person name="Lanie J.A."/>
            <person name="Ng W.-L."/>
            <person name="Kazmierczak K.M."/>
            <person name="Andrzejewski T.M."/>
            <person name="Davidsen T.M."/>
            <person name="Wayne K.J."/>
            <person name="Tettelin H."/>
            <person name="Glass J.I."/>
            <person name="Rusch D."/>
            <person name="Podicherti R."/>
            <person name="Tsui H.-C.T."/>
            <person name="Winkler M.E."/>
        </authorList>
    </citation>
    <scope>NUCLEOTIDE SEQUENCE</scope>
</reference>
<sequence length="62" mass="7011">MALWEQVLLGIAAFVIVFLFWPGAKKAMEQSKQAENPDWNGVLLPIGIVIFFIFMLIMISRG</sequence>
<keyword evidence="1" id="KW-0472">Membrane</keyword>
<name>A0A382FS02_9ZZZZ</name>
<evidence type="ECO:0000313" key="2">
    <source>
        <dbReference type="EMBL" id="SVB65790.1"/>
    </source>
</evidence>
<dbReference type="AlphaFoldDB" id="A0A382FS02"/>
<proteinExistence type="predicted"/>